<organism evidence="2 3">
    <name type="scientific">Thalassiosira oceanica</name>
    <name type="common">Marine diatom</name>
    <dbReference type="NCBI Taxonomy" id="159749"/>
    <lineage>
        <taxon>Eukaryota</taxon>
        <taxon>Sar</taxon>
        <taxon>Stramenopiles</taxon>
        <taxon>Ochrophyta</taxon>
        <taxon>Bacillariophyta</taxon>
        <taxon>Coscinodiscophyceae</taxon>
        <taxon>Thalassiosirophycidae</taxon>
        <taxon>Thalassiosirales</taxon>
        <taxon>Thalassiosiraceae</taxon>
        <taxon>Thalassiosira</taxon>
    </lineage>
</organism>
<evidence type="ECO:0000313" key="3">
    <source>
        <dbReference type="Proteomes" id="UP000266841"/>
    </source>
</evidence>
<sequence>MVFGGNGMELLGTMNDNDGFISNSTNQLRNAIDQSAVSRSLNSEEEADCRKEYMEFWNSMKGEKKSDVLEFFEEVRKLKDERKRRITKRDGFLKRGENSLQWPGLDSNDTSPEKRRKGCAG</sequence>
<evidence type="ECO:0000313" key="2">
    <source>
        <dbReference type="EMBL" id="EJK63410.1"/>
    </source>
</evidence>
<dbReference type="EMBL" id="AGNL01018266">
    <property type="protein sequence ID" value="EJK63410.1"/>
    <property type="molecule type" value="Genomic_DNA"/>
</dbReference>
<evidence type="ECO:0000256" key="1">
    <source>
        <dbReference type="SAM" id="MobiDB-lite"/>
    </source>
</evidence>
<proteinExistence type="predicted"/>
<feature type="region of interest" description="Disordered" evidence="1">
    <location>
        <begin position="96"/>
        <end position="121"/>
    </location>
</feature>
<reference evidence="2 3" key="1">
    <citation type="journal article" date="2012" name="Genome Biol.">
        <title>Genome and low-iron response of an oceanic diatom adapted to chronic iron limitation.</title>
        <authorList>
            <person name="Lommer M."/>
            <person name="Specht M."/>
            <person name="Roy A.S."/>
            <person name="Kraemer L."/>
            <person name="Andreson R."/>
            <person name="Gutowska M.A."/>
            <person name="Wolf J."/>
            <person name="Bergner S.V."/>
            <person name="Schilhabel M.B."/>
            <person name="Klostermeier U.C."/>
            <person name="Beiko R.G."/>
            <person name="Rosenstiel P."/>
            <person name="Hippler M."/>
            <person name="Laroche J."/>
        </authorList>
    </citation>
    <scope>NUCLEOTIDE SEQUENCE [LARGE SCALE GENOMIC DNA]</scope>
    <source>
        <strain evidence="2 3">CCMP1005</strain>
    </source>
</reference>
<comment type="caution">
    <text evidence="2">The sequence shown here is derived from an EMBL/GenBank/DDBJ whole genome shotgun (WGS) entry which is preliminary data.</text>
</comment>
<dbReference type="Proteomes" id="UP000266841">
    <property type="component" value="Unassembled WGS sequence"/>
</dbReference>
<protein>
    <submittedName>
        <fullName evidence="2">Uncharacterized protein</fullName>
    </submittedName>
</protein>
<dbReference type="AlphaFoldDB" id="K0SDE9"/>
<accession>K0SDE9</accession>
<keyword evidence="3" id="KW-1185">Reference proteome</keyword>
<gene>
    <name evidence="2" type="ORF">THAOC_15932</name>
</gene>
<name>K0SDE9_THAOC</name>